<organism evidence="1 2">
    <name type="scientific">Triangularia setosa</name>
    <dbReference type="NCBI Taxonomy" id="2587417"/>
    <lineage>
        <taxon>Eukaryota</taxon>
        <taxon>Fungi</taxon>
        <taxon>Dikarya</taxon>
        <taxon>Ascomycota</taxon>
        <taxon>Pezizomycotina</taxon>
        <taxon>Sordariomycetes</taxon>
        <taxon>Sordariomycetidae</taxon>
        <taxon>Sordariales</taxon>
        <taxon>Podosporaceae</taxon>
        <taxon>Triangularia</taxon>
    </lineage>
</organism>
<dbReference type="AlphaFoldDB" id="A0AAN6WFD1"/>
<reference evidence="1" key="2">
    <citation type="submission" date="2023-05" db="EMBL/GenBank/DDBJ databases">
        <authorList>
            <consortium name="Lawrence Berkeley National Laboratory"/>
            <person name="Steindorff A."/>
            <person name="Hensen N."/>
            <person name="Bonometti L."/>
            <person name="Westerberg I."/>
            <person name="Brannstrom I.O."/>
            <person name="Guillou S."/>
            <person name="Cros-Aarteil S."/>
            <person name="Calhoun S."/>
            <person name="Haridas S."/>
            <person name="Kuo A."/>
            <person name="Mondo S."/>
            <person name="Pangilinan J."/>
            <person name="Riley R."/>
            <person name="Labutti K."/>
            <person name="Andreopoulos B."/>
            <person name="Lipzen A."/>
            <person name="Chen C."/>
            <person name="Yanf M."/>
            <person name="Daum C."/>
            <person name="Ng V."/>
            <person name="Clum A."/>
            <person name="Ohm R."/>
            <person name="Martin F."/>
            <person name="Silar P."/>
            <person name="Natvig D."/>
            <person name="Lalanne C."/>
            <person name="Gautier V."/>
            <person name="Ament-Velasquez S.L."/>
            <person name="Kruys A."/>
            <person name="Hutchinson M.I."/>
            <person name="Powell A.J."/>
            <person name="Barry K."/>
            <person name="Miller A.N."/>
            <person name="Grigoriev I.V."/>
            <person name="Debuchy R."/>
            <person name="Gladieux P."/>
            <person name="Thoren M.H."/>
            <person name="Johannesson H."/>
        </authorList>
    </citation>
    <scope>NUCLEOTIDE SEQUENCE</scope>
    <source>
        <strain evidence="1">CBS 892.96</strain>
    </source>
</reference>
<dbReference type="Proteomes" id="UP001302321">
    <property type="component" value="Unassembled WGS sequence"/>
</dbReference>
<evidence type="ECO:0000313" key="1">
    <source>
        <dbReference type="EMBL" id="KAK4181024.1"/>
    </source>
</evidence>
<protein>
    <submittedName>
        <fullName evidence="1">Uncharacterized protein</fullName>
    </submittedName>
</protein>
<gene>
    <name evidence="1" type="ORF">QBC36DRAFT_137447</name>
</gene>
<reference evidence="1" key="1">
    <citation type="journal article" date="2023" name="Mol. Phylogenet. Evol.">
        <title>Genome-scale phylogeny and comparative genomics of the fungal order Sordariales.</title>
        <authorList>
            <person name="Hensen N."/>
            <person name="Bonometti L."/>
            <person name="Westerberg I."/>
            <person name="Brannstrom I.O."/>
            <person name="Guillou S."/>
            <person name="Cros-Aarteil S."/>
            <person name="Calhoun S."/>
            <person name="Haridas S."/>
            <person name="Kuo A."/>
            <person name="Mondo S."/>
            <person name="Pangilinan J."/>
            <person name="Riley R."/>
            <person name="LaButti K."/>
            <person name="Andreopoulos B."/>
            <person name="Lipzen A."/>
            <person name="Chen C."/>
            <person name="Yan M."/>
            <person name="Daum C."/>
            <person name="Ng V."/>
            <person name="Clum A."/>
            <person name="Steindorff A."/>
            <person name="Ohm R.A."/>
            <person name="Martin F."/>
            <person name="Silar P."/>
            <person name="Natvig D.O."/>
            <person name="Lalanne C."/>
            <person name="Gautier V."/>
            <person name="Ament-Velasquez S.L."/>
            <person name="Kruys A."/>
            <person name="Hutchinson M.I."/>
            <person name="Powell A.J."/>
            <person name="Barry K."/>
            <person name="Miller A.N."/>
            <person name="Grigoriev I.V."/>
            <person name="Debuchy R."/>
            <person name="Gladieux P."/>
            <person name="Hiltunen Thoren M."/>
            <person name="Johannesson H."/>
        </authorList>
    </citation>
    <scope>NUCLEOTIDE SEQUENCE</scope>
    <source>
        <strain evidence="1">CBS 892.96</strain>
    </source>
</reference>
<dbReference type="EMBL" id="MU866091">
    <property type="protein sequence ID" value="KAK4181024.1"/>
    <property type="molecule type" value="Genomic_DNA"/>
</dbReference>
<comment type="caution">
    <text evidence="1">The sequence shown here is derived from an EMBL/GenBank/DDBJ whole genome shotgun (WGS) entry which is preliminary data.</text>
</comment>
<sequence>MRHGASASSWPSPPSSPFYDINGQYFCQLRAHPIQTSIFFPPTSLYCCPTSAFAAPKYLFLSVQKKKKTLRVHATSMYDSHISQSCWLLLLPDRFYLQWIAMSVCSTPSCFLSCLAATLPVKREARSNSTMPPTSLHIPFGFVELRGMTRRYSAINQLGKYADRRQYLARSVSSAVPSVPFYFQNGGVDLSFPCCFPSATDLAKSHECSCG</sequence>
<proteinExistence type="predicted"/>
<keyword evidence="2" id="KW-1185">Reference proteome</keyword>
<evidence type="ECO:0000313" key="2">
    <source>
        <dbReference type="Proteomes" id="UP001302321"/>
    </source>
</evidence>
<name>A0AAN6WFD1_9PEZI</name>
<accession>A0AAN6WFD1</accession>